<dbReference type="GO" id="GO:0016592">
    <property type="term" value="C:mediator complex"/>
    <property type="evidence" value="ECO:0007669"/>
    <property type="project" value="UniProtKB-UniRule"/>
</dbReference>
<proteinExistence type="inferred from homology"/>
<dbReference type="Gene3D" id="6.10.280.10">
    <property type="entry name" value="Mediator complex, subunit Med21"/>
    <property type="match status" value="1"/>
</dbReference>
<dbReference type="Proteomes" id="UP000827549">
    <property type="component" value="Chromosome 3"/>
</dbReference>
<comment type="subunit">
    <text evidence="8">Component of the Mediator complex.</text>
</comment>
<dbReference type="PANTHER" id="PTHR13381:SF0">
    <property type="entry name" value="MEDIATOR OF RNA POLYMERASE II TRANSCRIPTION SUBUNIT 21"/>
    <property type="match status" value="1"/>
</dbReference>
<keyword evidence="7 8" id="KW-0539">Nucleus</keyword>
<dbReference type="GeneID" id="87807556"/>
<keyword evidence="4 8" id="KW-0805">Transcription regulation</keyword>
<dbReference type="AlphaFoldDB" id="A0AAF1BQD1"/>
<reference evidence="10" key="1">
    <citation type="submission" date="2023-10" db="EMBL/GenBank/DDBJ databases">
        <authorList>
            <person name="Noh H."/>
        </authorList>
    </citation>
    <scope>NUCLEOTIDE SEQUENCE</scope>
    <source>
        <strain evidence="10">DUCC4014</strain>
    </source>
</reference>
<dbReference type="RefSeq" id="XP_062626820.1">
    <property type="nucleotide sequence ID" value="XM_062770836.1"/>
</dbReference>
<keyword evidence="11" id="KW-1185">Reference proteome</keyword>
<dbReference type="Pfam" id="PF11221">
    <property type="entry name" value="Med21"/>
    <property type="match status" value="1"/>
</dbReference>
<evidence type="ECO:0000313" key="10">
    <source>
        <dbReference type="EMBL" id="WOO80788.1"/>
    </source>
</evidence>
<gene>
    <name evidence="10" type="ORF">LOC62_03G004318</name>
</gene>
<organism evidence="10 11">
    <name type="scientific">Vanrija pseudolonga</name>
    <dbReference type="NCBI Taxonomy" id="143232"/>
    <lineage>
        <taxon>Eukaryota</taxon>
        <taxon>Fungi</taxon>
        <taxon>Dikarya</taxon>
        <taxon>Basidiomycota</taxon>
        <taxon>Agaricomycotina</taxon>
        <taxon>Tremellomycetes</taxon>
        <taxon>Trichosporonales</taxon>
        <taxon>Trichosporonaceae</taxon>
        <taxon>Vanrija</taxon>
    </lineage>
</organism>
<keyword evidence="9" id="KW-0175">Coiled coil</keyword>
<evidence type="ECO:0000256" key="1">
    <source>
        <dbReference type="ARBA" id="ARBA00004123"/>
    </source>
</evidence>
<evidence type="ECO:0000256" key="8">
    <source>
        <dbReference type="RuleBase" id="RU366036"/>
    </source>
</evidence>
<sequence length="162" mass="17530">MLTEELSTDMASGRAGLLAPRGSVADAPSQLLTITSASIEYITHRTHFEQTSVAIPTTLQTAQAARRKDYRKAIETFVADIVRRAKDVETLVAALPSKDDSGARAARLEELQLEMVAANAEYKEALAQAEELLEELKKVLAVTVGDGTERNIVTDFGRSNAV</sequence>
<comment type="function">
    <text evidence="8">Component of the Mediator complex, a coactivator involved in the regulated transcription of nearly all RNA polymerase II-dependent genes. Mediator functions as a bridge to convey information from gene-specific regulatory proteins to the basal RNA polymerase II transcription machinery. Mediator is recruited to promoters by direct interactions with regulatory proteins and serves as a scaffold for the assembly of a functional preinitiation complex with RNA polymerase II and the general transcription factors.</text>
</comment>
<feature type="coiled-coil region" evidence="9">
    <location>
        <begin position="108"/>
        <end position="146"/>
    </location>
</feature>
<comment type="similarity">
    <text evidence="2 8">Belongs to the Mediator complex subunit 21 family.</text>
</comment>
<evidence type="ECO:0000313" key="11">
    <source>
        <dbReference type="Proteomes" id="UP000827549"/>
    </source>
</evidence>
<evidence type="ECO:0000256" key="5">
    <source>
        <dbReference type="ARBA" id="ARBA00023159"/>
    </source>
</evidence>
<dbReference type="GO" id="GO:0003712">
    <property type="term" value="F:transcription coregulator activity"/>
    <property type="evidence" value="ECO:0007669"/>
    <property type="project" value="TreeGrafter"/>
</dbReference>
<keyword evidence="6 8" id="KW-0804">Transcription</keyword>
<comment type="subcellular location">
    <subcellularLocation>
        <location evidence="1 8">Nucleus</location>
    </subcellularLocation>
</comment>
<evidence type="ECO:0000256" key="3">
    <source>
        <dbReference type="ARBA" id="ARBA00019691"/>
    </source>
</evidence>
<dbReference type="GO" id="GO:0006357">
    <property type="term" value="P:regulation of transcription by RNA polymerase II"/>
    <property type="evidence" value="ECO:0007669"/>
    <property type="project" value="TreeGrafter"/>
</dbReference>
<evidence type="ECO:0000256" key="2">
    <source>
        <dbReference type="ARBA" id="ARBA00005770"/>
    </source>
</evidence>
<dbReference type="PANTHER" id="PTHR13381">
    <property type="entry name" value="RNA POLYMERASE II HOLOENZYME COMPONENT SRB7"/>
    <property type="match status" value="1"/>
</dbReference>
<dbReference type="InterPro" id="IPR021384">
    <property type="entry name" value="Mediator_Med21"/>
</dbReference>
<name>A0AAF1BQD1_9TREE</name>
<evidence type="ECO:0000256" key="4">
    <source>
        <dbReference type="ARBA" id="ARBA00023015"/>
    </source>
</evidence>
<keyword evidence="5 8" id="KW-0010">Activator</keyword>
<dbReference type="EMBL" id="CP086716">
    <property type="protein sequence ID" value="WOO80788.1"/>
    <property type="molecule type" value="Genomic_DNA"/>
</dbReference>
<evidence type="ECO:0000256" key="7">
    <source>
        <dbReference type="ARBA" id="ARBA00023242"/>
    </source>
</evidence>
<dbReference type="InterPro" id="IPR037212">
    <property type="entry name" value="Med7/Med21-like"/>
</dbReference>
<evidence type="ECO:0000256" key="9">
    <source>
        <dbReference type="SAM" id="Coils"/>
    </source>
</evidence>
<accession>A0AAF1BQD1</accession>
<protein>
    <recommendedName>
        <fullName evidence="3 8">Mediator of RNA polymerase II transcription subunit 21</fullName>
    </recommendedName>
</protein>
<evidence type="ECO:0000256" key="6">
    <source>
        <dbReference type="ARBA" id="ARBA00023163"/>
    </source>
</evidence>
<dbReference type="SUPFAM" id="SSF140718">
    <property type="entry name" value="Mediator hinge subcomplex-like"/>
    <property type="match status" value="1"/>
</dbReference>